<dbReference type="SUPFAM" id="SSF51556">
    <property type="entry name" value="Metallo-dependent hydrolases"/>
    <property type="match status" value="1"/>
</dbReference>
<keyword evidence="3" id="KW-1185">Reference proteome</keyword>
<sequence length="529" mass="56722">MIHRSTMRILTTVILGLALCAGGGASFASDRNTSYDIVILNGRVMDPETKLDAIRNVGVKNGKIAVITEKALSGKETIDATGHIVAPGFIDIHSHTSNIPLGQKLHLRDGVTTPLDMESGAYPVDLWYELLEGKSQTNYGATVSAAGIREQLSNPDYKTSTGSILLDAFDPHTDSMFDMSVSSFLPSKEQIDAMEDMIEEGISQGGLGIGIPVGYMTRGTTSEETIMWQRVVAKHNLTTVLHGRFSSQQPPATGILGTQEMLANLAVYGGGLYVSHIHQQALGLTSSAIDFLADAKERGLNTVAAIYPYYQGATIAGADYLEPENYQRNMGRTYKDIIEVATMKPLTEERYNELIKEQPGASVIFAGVDEAIMLAALADPGTLVESDAAPLNVTETGDLAIDWDIPFESIQGHPRAAGTHAKVLRLVREKGLMPMMLAVSKMTYMPASFLENSGVSMMSQKGRIQVGSDADITIFDPETVTDNATMAKGGLASTGIPFVIVNGTVVVRDSKVLKGVYPGQAIRSDGSSR</sequence>
<evidence type="ECO:0000313" key="3">
    <source>
        <dbReference type="Proteomes" id="UP000295554"/>
    </source>
</evidence>
<dbReference type="Gene3D" id="2.30.40.10">
    <property type="entry name" value="Urease, subunit C, domain 1"/>
    <property type="match status" value="1"/>
</dbReference>
<dbReference type="Proteomes" id="UP000295554">
    <property type="component" value="Unassembled WGS sequence"/>
</dbReference>
<evidence type="ECO:0000256" key="1">
    <source>
        <dbReference type="SAM" id="SignalP"/>
    </source>
</evidence>
<comment type="caution">
    <text evidence="2">The sequence shown here is derived from an EMBL/GenBank/DDBJ whole genome shotgun (WGS) entry which is preliminary data.</text>
</comment>
<dbReference type="PANTHER" id="PTHR11647:SF1">
    <property type="entry name" value="COLLAPSIN RESPONSE MEDIATOR PROTEIN"/>
    <property type="match status" value="1"/>
</dbReference>
<dbReference type="NCBIfam" id="NF006560">
    <property type="entry name" value="PRK09061.1"/>
    <property type="match status" value="1"/>
</dbReference>
<dbReference type="OrthoDB" id="9766983at2"/>
<proteinExistence type="predicted"/>
<dbReference type="EMBL" id="SMSE01000003">
    <property type="protein sequence ID" value="TDG12797.1"/>
    <property type="molecule type" value="Genomic_DNA"/>
</dbReference>
<accession>A0A4R5LQG2</accession>
<dbReference type="InterPro" id="IPR011059">
    <property type="entry name" value="Metal-dep_hydrolase_composite"/>
</dbReference>
<organism evidence="2 3">
    <name type="scientific">Seongchinamella unica</name>
    <dbReference type="NCBI Taxonomy" id="2547392"/>
    <lineage>
        <taxon>Bacteria</taxon>
        <taxon>Pseudomonadati</taxon>
        <taxon>Pseudomonadota</taxon>
        <taxon>Gammaproteobacteria</taxon>
        <taxon>Cellvibrionales</taxon>
        <taxon>Halieaceae</taxon>
        <taxon>Seongchinamella</taxon>
    </lineage>
</organism>
<feature type="signal peptide" evidence="1">
    <location>
        <begin position="1"/>
        <end position="28"/>
    </location>
</feature>
<dbReference type="InterPro" id="IPR023100">
    <property type="entry name" value="D-aminoacylase_insert_dom_sf"/>
</dbReference>
<dbReference type="Gene3D" id="3.30.1490.130">
    <property type="entry name" value="D-aminoacylase. Domain 3"/>
    <property type="match status" value="1"/>
</dbReference>
<dbReference type="Gene3D" id="3.20.20.140">
    <property type="entry name" value="Metal-dependent hydrolases"/>
    <property type="match status" value="1"/>
</dbReference>
<reference evidence="2 3" key="1">
    <citation type="submission" date="2019-03" db="EMBL/GenBank/DDBJ databases">
        <title>Seongchinamella monodicae gen. nov., sp. nov., a novel member of the Gammaproteobacteria isolated from a tidal mudflat of beach.</title>
        <authorList>
            <person name="Yang H.G."/>
            <person name="Kang J.W."/>
            <person name="Lee S.D."/>
        </authorList>
    </citation>
    <scope>NUCLEOTIDE SEQUENCE [LARGE SCALE GENOMIC DNA]</scope>
    <source>
        <strain evidence="2 3">GH4-78</strain>
    </source>
</reference>
<feature type="chain" id="PRO_5020874738" evidence="1">
    <location>
        <begin position="29"/>
        <end position="529"/>
    </location>
</feature>
<gene>
    <name evidence="2" type="ORF">E2F43_14635</name>
</gene>
<keyword evidence="1" id="KW-0732">Signal</keyword>
<protein>
    <submittedName>
        <fullName evidence="2">D-glutamate deacylase</fullName>
    </submittedName>
</protein>
<dbReference type="GO" id="GO:0016811">
    <property type="term" value="F:hydrolase activity, acting on carbon-nitrogen (but not peptide) bonds, in linear amides"/>
    <property type="evidence" value="ECO:0007669"/>
    <property type="project" value="InterPro"/>
</dbReference>
<dbReference type="AlphaFoldDB" id="A0A4R5LQG2"/>
<dbReference type="InterPro" id="IPR032466">
    <property type="entry name" value="Metal_Hydrolase"/>
</dbReference>
<dbReference type="SUPFAM" id="SSF51338">
    <property type="entry name" value="Composite domain of metallo-dependent hydrolases"/>
    <property type="match status" value="1"/>
</dbReference>
<dbReference type="InterPro" id="IPR050378">
    <property type="entry name" value="Metallo-dep_Hydrolases_sf"/>
</dbReference>
<dbReference type="PANTHER" id="PTHR11647">
    <property type="entry name" value="HYDRANTOINASE/DIHYDROPYRIMIDINASE FAMILY MEMBER"/>
    <property type="match status" value="1"/>
</dbReference>
<evidence type="ECO:0000313" key="2">
    <source>
        <dbReference type="EMBL" id="TDG12797.1"/>
    </source>
</evidence>
<name>A0A4R5LQG2_9GAMM</name>